<feature type="compositionally biased region" description="Basic and acidic residues" evidence="1">
    <location>
        <begin position="360"/>
        <end position="370"/>
    </location>
</feature>
<dbReference type="AlphaFoldDB" id="A0A9N7MN97"/>
<feature type="compositionally biased region" description="Basic and acidic residues" evidence="1">
    <location>
        <begin position="381"/>
        <end position="406"/>
    </location>
</feature>
<feature type="compositionally biased region" description="Polar residues" evidence="1">
    <location>
        <begin position="407"/>
        <end position="418"/>
    </location>
</feature>
<accession>A0A9N7MN97</accession>
<feature type="compositionally biased region" description="Basic and acidic residues" evidence="1">
    <location>
        <begin position="120"/>
        <end position="129"/>
    </location>
</feature>
<dbReference type="EMBL" id="CACSLK010012531">
    <property type="protein sequence ID" value="CAA0815630.1"/>
    <property type="molecule type" value="Genomic_DNA"/>
</dbReference>
<feature type="region of interest" description="Disordered" evidence="1">
    <location>
        <begin position="1"/>
        <end position="86"/>
    </location>
</feature>
<feature type="compositionally biased region" description="Low complexity" evidence="1">
    <location>
        <begin position="176"/>
        <end position="185"/>
    </location>
</feature>
<feature type="compositionally biased region" description="Acidic residues" evidence="1">
    <location>
        <begin position="43"/>
        <end position="53"/>
    </location>
</feature>
<sequence length="536" mass="57152">MENGNGIAEHAKVGENNGATSEVVEQPVNEDVTLSLDASKEPDGDEVFEEAAEADPTAVRQENSPKADGNTELSGTLKENNKDDSDLVHEVHEVKDVTGAPDAIHSSEDAVVKPEILKGEENHGEKEFGVDVTNGFTGDGIADSNDSAKEDVRNEYSGIVDSPGTTGETENEENSDGSNENSVVNISGKKSFLEALTSGGAKSSDTESVGEPIVEKLRYLETNESSRPETDSEKLDVETYYHELVEAQDTNIVEGVDIGSVIPENGSLDHVNLSSSYSNHEHITDADAAANVLKEQNHETSQGIGDGRSVKETGADLQSESDSNGDALHKNGLNAISSTVYEQDMCDNKSANLQSELKEDQVDEQVERPHVPHANTSDDSTEPKKLDSESAEVEKADGQDVDHEQNHGTSAPNVSVSNHAKESLGLDTNSHPALDNRTPNVEQIEAEPPLSSSGLSSKNFGSSQPELISTSNEISANTIEGKIQEGEGAEGERKEVKLSGNKEKEATLVTGGISSISDLNNVSMKEKRQRGSRANP</sequence>
<keyword evidence="3" id="KW-1185">Reference proteome</keyword>
<feature type="compositionally biased region" description="Polar residues" evidence="1">
    <location>
        <begin position="464"/>
        <end position="478"/>
    </location>
</feature>
<evidence type="ECO:0000313" key="2">
    <source>
        <dbReference type="EMBL" id="CAA0815630.1"/>
    </source>
</evidence>
<feature type="compositionally biased region" description="Low complexity" evidence="1">
    <location>
        <begin position="450"/>
        <end position="463"/>
    </location>
</feature>
<organism evidence="2 3">
    <name type="scientific">Striga hermonthica</name>
    <name type="common">Purple witchweed</name>
    <name type="synonym">Buchnera hermonthica</name>
    <dbReference type="NCBI Taxonomy" id="68872"/>
    <lineage>
        <taxon>Eukaryota</taxon>
        <taxon>Viridiplantae</taxon>
        <taxon>Streptophyta</taxon>
        <taxon>Embryophyta</taxon>
        <taxon>Tracheophyta</taxon>
        <taxon>Spermatophyta</taxon>
        <taxon>Magnoliopsida</taxon>
        <taxon>eudicotyledons</taxon>
        <taxon>Gunneridae</taxon>
        <taxon>Pentapetalae</taxon>
        <taxon>asterids</taxon>
        <taxon>lamiids</taxon>
        <taxon>Lamiales</taxon>
        <taxon>Orobanchaceae</taxon>
        <taxon>Buchnereae</taxon>
        <taxon>Striga</taxon>
    </lineage>
</organism>
<feature type="region of interest" description="Disordered" evidence="1">
    <location>
        <begin position="360"/>
        <end position="502"/>
    </location>
</feature>
<feature type="compositionally biased region" description="Polar residues" evidence="1">
    <location>
        <begin position="426"/>
        <end position="441"/>
    </location>
</feature>
<evidence type="ECO:0000256" key="1">
    <source>
        <dbReference type="SAM" id="MobiDB-lite"/>
    </source>
</evidence>
<name>A0A9N7MN97_STRHE</name>
<feature type="region of interest" description="Disordered" evidence="1">
    <location>
        <begin position="296"/>
        <end position="330"/>
    </location>
</feature>
<feature type="compositionally biased region" description="Basic and acidic residues" evidence="1">
    <location>
        <begin position="482"/>
        <end position="502"/>
    </location>
</feature>
<evidence type="ECO:0000313" key="3">
    <source>
        <dbReference type="Proteomes" id="UP001153555"/>
    </source>
</evidence>
<reference evidence="2" key="1">
    <citation type="submission" date="2019-12" db="EMBL/GenBank/DDBJ databases">
        <authorList>
            <person name="Scholes J."/>
        </authorList>
    </citation>
    <scope>NUCLEOTIDE SEQUENCE</scope>
</reference>
<comment type="caution">
    <text evidence="2">The sequence shown here is derived from an EMBL/GenBank/DDBJ whole genome shotgun (WGS) entry which is preliminary data.</text>
</comment>
<gene>
    <name evidence="2" type="ORF">SHERM_15642</name>
</gene>
<dbReference type="Proteomes" id="UP001153555">
    <property type="component" value="Unassembled WGS sequence"/>
</dbReference>
<feature type="region of interest" description="Disordered" evidence="1">
    <location>
        <begin position="120"/>
        <end position="186"/>
    </location>
</feature>
<proteinExistence type="predicted"/>
<protein>
    <submittedName>
        <fullName evidence="2">Uncharacterized protein</fullName>
    </submittedName>
</protein>